<evidence type="ECO:0000256" key="1">
    <source>
        <dbReference type="ARBA" id="ARBA00022490"/>
    </source>
</evidence>
<proteinExistence type="inferred from homology"/>
<keyword evidence="7 9" id="KW-0173">Coenzyme A biosynthesis</keyword>
<protein>
    <recommendedName>
        <fullName evidence="9">Phosphopantetheine adenylyltransferase</fullName>
        <ecNumber evidence="9">2.7.7.3</ecNumber>
    </recommendedName>
    <alternativeName>
        <fullName evidence="9">Dephospho-CoA pyrophosphorylase</fullName>
    </alternativeName>
    <alternativeName>
        <fullName evidence="9">Pantetheine-phosphate adenylyltransferase</fullName>
        <shortName evidence="9">PPAT</shortName>
    </alternativeName>
</protein>
<dbReference type="InterPro" id="IPR014729">
    <property type="entry name" value="Rossmann-like_a/b/a_fold"/>
</dbReference>
<evidence type="ECO:0000259" key="10">
    <source>
        <dbReference type="Pfam" id="PF01467"/>
    </source>
</evidence>
<gene>
    <name evidence="11" type="primary">etrG</name>
    <name evidence="9" type="synonym">coaD</name>
    <name evidence="11" type="ORF">ETU_000034</name>
</gene>
<evidence type="ECO:0000256" key="3">
    <source>
        <dbReference type="ARBA" id="ARBA00022695"/>
    </source>
</evidence>
<keyword evidence="3 9" id="KW-0548">Nucleotidyltransferase</keyword>
<comment type="function">
    <text evidence="9">Reversibly transfers an adenylyl group from ATP to 4'-phosphopantetheine, yielding dephospho-CoA (dPCoA) and pyrophosphate.</text>
</comment>
<dbReference type="GO" id="GO:0005737">
    <property type="term" value="C:cytoplasm"/>
    <property type="evidence" value="ECO:0007669"/>
    <property type="project" value="UniProtKB-SubCell"/>
</dbReference>
<keyword evidence="4 9" id="KW-0547">Nucleotide-binding</keyword>
<comment type="catalytic activity">
    <reaction evidence="8 9">
        <text>(R)-4'-phosphopantetheine + ATP + H(+) = 3'-dephospho-CoA + diphosphate</text>
        <dbReference type="Rhea" id="RHEA:19801"/>
        <dbReference type="ChEBI" id="CHEBI:15378"/>
        <dbReference type="ChEBI" id="CHEBI:30616"/>
        <dbReference type="ChEBI" id="CHEBI:33019"/>
        <dbReference type="ChEBI" id="CHEBI:57328"/>
        <dbReference type="ChEBI" id="CHEBI:61723"/>
        <dbReference type="EC" id="2.7.7.3"/>
    </reaction>
</comment>
<comment type="subunit">
    <text evidence="9">Homohexamer.</text>
</comment>
<feature type="binding site" evidence="9">
    <location>
        <position position="99"/>
    </location>
    <ligand>
        <name>ATP</name>
        <dbReference type="ChEBI" id="CHEBI:30616"/>
    </ligand>
</feature>
<feature type="binding site" evidence="9">
    <location>
        <begin position="124"/>
        <end position="130"/>
    </location>
    <ligand>
        <name>ATP</name>
        <dbReference type="ChEBI" id="CHEBI:30616"/>
    </ligand>
</feature>
<evidence type="ECO:0000256" key="2">
    <source>
        <dbReference type="ARBA" id="ARBA00022679"/>
    </source>
</evidence>
<feature type="binding site" evidence="9">
    <location>
        <position position="18"/>
    </location>
    <ligand>
        <name>ATP</name>
        <dbReference type="ChEBI" id="CHEBI:30616"/>
    </ligand>
</feature>
<comment type="subcellular location">
    <subcellularLocation>
        <location evidence="9">Cytoplasm</location>
    </subcellularLocation>
</comment>
<dbReference type="Pfam" id="PF01467">
    <property type="entry name" value="CTP_transf_like"/>
    <property type="match status" value="1"/>
</dbReference>
<evidence type="ECO:0000256" key="4">
    <source>
        <dbReference type="ARBA" id="ARBA00022741"/>
    </source>
</evidence>
<dbReference type="AlphaFoldDB" id="G8D472"/>
<evidence type="ECO:0000313" key="11">
    <source>
        <dbReference type="EMBL" id="ADQ20052.1"/>
    </source>
</evidence>
<feature type="binding site" evidence="9">
    <location>
        <position position="88"/>
    </location>
    <ligand>
        <name>substrate</name>
    </ligand>
</feature>
<dbReference type="InterPro" id="IPR004821">
    <property type="entry name" value="Cyt_trans-like"/>
</dbReference>
<keyword evidence="2 9" id="KW-0808">Transferase</keyword>
<dbReference type="GO" id="GO:0015937">
    <property type="term" value="P:coenzyme A biosynthetic process"/>
    <property type="evidence" value="ECO:0007669"/>
    <property type="project" value="UniProtKB-UniRule"/>
</dbReference>
<feature type="binding site" evidence="9">
    <location>
        <position position="42"/>
    </location>
    <ligand>
        <name>substrate</name>
    </ligand>
</feature>
<dbReference type="EMBL" id="HQ542106">
    <property type="protein sequence ID" value="ADQ20052.1"/>
    <property type="molecule type" value="Genomic_DNA"/>
</dbReference>
<feature type="binding site" evidence="9">
    <location>
        <begin position="89"/>
        <end position="91"/>
    </location>
    <ligand>
        <name>ATP</name>
        <dbReference type="ChEBI" id="CHEBI:30616"/>
    </ligand>
</feature>
<feature type="binding site" evidence="9">
    <location>
        <position position="74"/>
    </location>
    <ligand>
        <name>substrate</name>
    </ligand>
</feature>
<name>G8D472_9GAMM</name>
<reference evidence="11" key="1">
    <citation type="journal article" date="2011" name="ACS Chem. Biol.">
        <title>Meta-omic Characterization of the Marine Invertebrate Microbial Consortium That Produces the Chemotherapeutic Natural Product ET-743.</title>
        <authorList>
            <person name="Rath C.M."/>
            <person name="Janto B."/>
            <person name="Earl J."/>
            <person name="Ahmed A."/>
            <person name="Hu F.Z."/>
            <person name="Hiller L."/>
            <person name="Dahlgren M."/>
            <person name="Kreft R."/>
            <person name="Yu F."/>
            <person name="Wolff J.J."/>
            <person name="Kweon H.K."/>
            <person name="Christiansen M.A."/>
            <person name="Hakansson K."/>
            <person name="Williams R.M."/>
            <person name="Ehrlich G.D."/>
            <person name="Sherman D.H."/>
        </authorList>
    </citation>
    <scope>NUCLEOTIDE SEQUENCE</scope>
</reference>
<dbReference type="NCBIfam" id="TIGR00125">
    <property type="entry name" value="cyt_tran_rel"/>
    <property type="match status" value="1"/>
</dbReference>
<keyword evidence="5 9" id="KW-0067">ATP-binding</keyword>
<evidence type="ECO:0000256" key="6">
    <source>
        <dbReference type="ARBA" id="ARBA00022842"/>
    </source>
</evidence>
<feature type="site" description="Transition state stabilizer" evidence="9">
    <location>
        <position position="18"/>
    </location>
</feature>
<dbReference type="GO" id="GO:0005524">
    <property type="term" value="F:ATP binding"/>
    <property type="evidence" value="ECO:0007669"/>
    <property type="project" value="UniProtKB-KW"/>
</dbReference>
<dbReference type="PANTHER" id="PTHR21342:SF1">
    <property type="entry name" value="PHOSPHOPANTETHEINE ADENYLYLTRANSFERASE"/>
    <property type="match status" value="1"/>
</dbReference>
<dbReference type="InterPro" id="IPR001980">
    <property type="entry name" value="PPAT"/>
</dbReference>
<dbReference type="Gene3D" id="3.40.50.620">
    <property type="entry name" value="HUPs"/>
    <property type="match status" value="1"/>
</dbReference>
<dbReference type="PANTHER" id="PTHR21342">
    <property type="entry name" value="PHOSPHOPANTETHEINE ADENYLYLTRANSFERASE"/>
    <property type="match status" value="1"/>
</dbReference>
<dbReference type="PRINTS" id="PR01020">
    <property type="entry name" value="LPSBIOSNTHSS"/>
</dbReference>
<dbReference type="NCBIfam" id="TIGR01510">
    <property type="entry name" value="coaD_prev_kdtB"/>
    <property type="match status" value="1"/>
</dbReference>
<comment type="similarity">
    <text evidence="9">Belongs to the bacterial CoaD family.</text>
</comment>
<evidence type="ECO:0000256" key="5">
    <source>
        <dbReference type="ARBA" id="ARBA00022840"/>
    </source>
</evidence>
<dbReference type="SUPFAM" id="SSF52374">
    <property type="entry name" value="Nucleotidylyl transferase"/>
    <property type="match status" value="1"/>
</dbReference>
<dbReference type="UniPathway" id="UPA00241">
    <property type="reaction ID" value="UER00355"/>
</dbReference>
<dbReference type="GO" id="GO:0004595">
    <property type="term" value="F:pantetheine-phosphate adenylyltransferase activity"/>
    <property type="evidence" value="ECO:0007669"/>
    <property type="project" value="UniProtKB-UniRule"/>
</dbReference>
<feature type="binding site" evidence="9">
    <location>
        <position position="10"/>
    </location>
    <ligand>
        <name>substrate</name>
    </ligand>
</feature>
<organism evidence="11">
    <name type="scientific">Candidatus Endecteinascidia fromenterensis</name>
    <dbReference type="NCBI Taxonomy" id="266021"/>
    <lineage>
        <taxon>Bacteria</taxon>
        <taxon>Pseudomonadati</taxon>
        <taxon>Pseudomonadota</taxon>
        <taxon>Gammaproteobacteria</taxon>
        <taxon>Thiotrichales</taxon>
        <taxon>Candidatus Endecteinascidia</taxon>
    </lineage>
</organism>
<feature type="domain" description="Cytidyltransferase-like" evidence="10">
    <location>
        <begin position="6"/>
        <end position="134"/>
    </location>
</feature>
<keyword evidence="6 9" id="KW-0460">Magnesium</keyword>
<evidence type="ECO:0000256" key="9">
    <source>
        <dbReference type="HAMAP-Rule" id="MF_00151"/>
    </source>
</evidence>
<feature type="binding site" evidence="9">
    <location>
        <begin position="10"/>
        <end position="11"/>
    </location>
    <ligand>
        <name>ATP</name>
        <dbReference type="ChEBI" id="CHEBI:30616"/>
    </ligand>
</feature>
<evidence type="ECO:0000256" key="8">
    <source>
        <dbReference type="ARBA" id="ARBA00029346"/>
    </source>
</evidence>
<keyword evidence="1 9" id="KW-0963">Cytoplasm</keyword>
<comment type="pathway">
    <text evidence="9">Cofactor biosynthesis; coenzyme A biosynthesis; CoA from (R)-pantothenate: step 4/5.</text>
</comment>
<evidence type="ECO:0000256" key="7">
    <source>
        <dbReference type="ARBA" id="ARBA00022993"/>
    </source>
</evidence>
<dbReference type="HAMAP" id="MF_00151">
    <property type="entry name" value="PPAT_bact"/>
    <property type="match status" value="1"/>
</dbReference>
<comment type="cofactor">
    <cofactor evidence="9">
        <name>Mg(2+)</name>
        <dbReference type="ChEBI" id="CHEBI:18420"/>
    </cofactor>
</comment>
<dbReference type="EC" id="2.7.7.3" evidence="9"/>
<sequence length="164" mass="18952">MKSIAIFPGSFDPITLGHQDIVNRALTIFDCIIIGLAPSIKKRPFLSIKDRISLINKIYIKNSNIKIIKINELIIDFAKKNCVNFLIRGIRNNIDLIYEQELNQINYTLSNNIETIFFLAKPKYQIISSTLIKEILLHKGNIKLFVDQRIILMLKDIIKNNKLI</sequence>
<accession>G8D472</accession>